<evidence type="ECO:0000313" key="2">
    <source>
        <dbReference type="EMBL" id="MDG0794409.1"/>
    </source>
</evidence>
<gene>
    <name evidence="2" type="ORF">OMP38_28920</name>
</gene>
<dbReference type="EMBL" id="JAPDHZ010000006">
    <property type="protein sequence ID" value="MDG0794409.1"/>
    <property type="molecule type" value="Genomic_DNA"/>
</dbReference>
<feature type="transmembrane region" description="Helical" evidence="1">
    <location>
        <begin position="34"/>
        <end position="57"/>
    </location>
</feature>
<organism evidence="2 3">
    <name type="scientific">Cohnella ginsengisoli</name>
    <dbReference type="NCBI Taxonomy" id="425004"/>
    <lineage>
        <taxon>Bacteria</taxon>
        <taxon>Bacillati</taxon>
        <taxon>Bacillota</taxon>
        <taxon>Bacilli</taxon>
        <taxon>Bacillales</taxon>
        <taxon>Paenibacillaceae</taxon>
        <taxon>Cohnella</taxon>
    </lineage>
</organism>
<evidence type="ECO:0000313" key="3">
    <source>
        <dbReference type="Proteomes" id="UP001153387"/>
    </source>
</evidence>
<reference evidence="2 3" key="1">
    <citation type="submission" date="2022-10" db="EMBL/GenBank/DDBJ databases">
        <title>Comparative genomic analysis of Cohnella hashimotonis sp. nov., isolated from the International Space Station.</title>
        <authorList>
            <person name="Simpson A."/>
            <person name="Venkateswaran K."/>
        </authorList>
    </citation>
    <scope>NUCLEOTIDE SEQUENCE [LARGE SCALE GENOMIC DNA]</scope>
    <source>
        <strain evidence="2 3">DSM 18997</strain>
    </source>
</reference>
<comment type="caution">
    <text evidence="2">The sequence shown here is derived from an EMBL/GenBank/DDBJ whole genome shotgun (WGS) entry which is preliminary data.</text>
</comment>
<feature type="transmembrane region" description="Helical" evidence="1">
    <location>
        <begin position="7"/>
        <end position="28"/>
    </location>
</feature>
<sequence length="79" mass="8428">MRKDMTIALKWTAAVIIAFGVICSALNMSEFNDGNLGLMIGIGFLVGGLQILLFGVAAPLMMKKSDLEPEGLDKVEDLA</sequence>
<proteinExistence type="predicted"/>
<keyword evidence="3" id="KW-1185">Reference proteome</keyword>
<keyword evidence="1" id="KW-0812">Transmembrane</keyword>
<protein>
    <submittedName>
        <fullName evidence="2">Uncharacterized protein</fullName>
    </submittedName>
</protein>
<dbReference type="RefSeq" id="WP_277568158.1">
    <property type="nucleotide sequence ID" value="NZ_JAPDHZ010000006.1"/>
</dbReference>
<keyword evidence="1" id="KW-1133">Transmembrane helix</keyword>
<dbReference type="Proteomes" id="UP001153387">
    <property type="component" value="Unassembled WGS sequence"/>
</dbReference>
<keyword evidence="1" id="KW-0472">Membrane</keyword>
<evidence type="ECO:0000256" key="1">
    <source>
        <dbReference type="SAM" id="Phobius"/>
    </source>
</evidence>
<name>A0A9X4KN08_9BACL</name>
<dbReference type="AlphaFoldDB" id="A0A9X4KN08"/>
<accession>A0A9X4KN08</accession>